<protein>
    <submittedName>
        <fullName evidence="2">FAD/NAD(P)-binding oxidoreductase</fullName>
    </submittedName>
</protein>
<organism evidence="2 3">
    <name type="scientific">Microbacterium deminutum</name>
    <dbReference type="NCBI Taxonomy" id="344164"/>
    <lineage>
        <taxon>Bacteria</taxon>
        <taxon>Bacillati</taxon>
        <taxon>Actinomycetota</taxon>
        <taxon>Actinomycetes</taxon>
        <taxon>Micrococcales</taxon>
        <taxon>Microbacteriaceae</taxon>
        <taxon>Microbacterium</taxon>
    </lineage>
</organism>
<reference evidence="2 3" key="1">
    <citation type="journal article" date="2019" name="Int. J. Syst. Evol. Microbiol.">
        <title>The Global Catalogue of Microorganisms (GCM) 10K type strain sequencing project: providing services to taxonomists for standard genome sequencing and annotation.</title>
        <authorList>
            <consortium name="The Broad Institute Genomics Platform"/>
            <consortium name="The Broad Institute Genome Sequencing Center for Infectious Disease"/>
            <person name="Wu L."/>
            <person name="Ma J."/>
        </authorList>
    </citation>
    <scope>NUCLEOTIDE SEQUENCE [LARGE SCALE GENOMIC DNA]</scope>
    <source>
        <strain evidence="2 3">JCM 14901</strain>
    </source>
</reference>
<feature type="domain" description="FAD/NAD(P)-binding" evidence="1">
    <location>
        <begin position="4"/>
        <end position="300"/>
    </location>
</feature>
<dbReference type="Proteomes" id="UP001499933">
    <property type="component" value="Unassembled WGS sequence"/>
</dbReference>
<proteinExistence type="predicted"/>
<dbReference type="PANTHER" id="PTHR43755:SF1">
    <property type="entry name" value="FAD-DEPENDENT PYRIDINE NUCLEOTIDE-DISULPHIDE OXIDOREDUCTASE"/>
    <property type="match status" value="1"/>
</dbReference>
<evidence type="ECO:0000313" key="3">
    <source>
        <dbReference type="Proteomes" id="UP001499933"/>
    </source>
</evidence>
<dbReference type="InterPro" id="IPR052541">
    <property type="entry name" value="SQRD"/>
</dbReference>
<dbReference type="Pfam" id="PF07992">
    <property type="entry name" value="Pyr_redox_2"/>
    <property type="match status" value="1"/>
</dbReference>
<dbReference type="InterPro" id="IPR036188">
    <property type="entry name" value="FAD/NAD-bd_sf"/>
</dbReference>
<dbReference type="Gene3D" id="3.50.50.60">
    <property type="entry name" value="FAD/NAD(P)-binding domain"/>
    <property type="match status" value="2"/>
</dbReference>
<dbReference type="PRINTS" id="PR00368">
    <property type="entry name" value="FADPNR"/>
</dbReference>
<evidence type="ECO:0000313" key="2">
    <source>
        <dbReference type="EMBL" id="GAA1944954.1"/>
    </source>
</evidence>
<accession>A0ABN2Q5V6</accession>
<dbReference type="PANTHER" id="PTHR43755">
    <property type="match status" value="1"/>
</dbReference>
<dbReference type="RefSeq" id="WP_344090547.1">
    <property type="nucleotide sequence ID" value="NZ_BAAAOG010000001.1"/>
</dbReference>
<dbReference type="SUPFAM" id="SSF51905">
    <property type="entry name" value="FAD/NAD(P)-binding domain"/>
    <property type="match status" value="2"/>
</dbReference>
<dbReference type="InterPro" id="IPR023753">
    <property type="entry name" value="FAD/NAD-binding_dom"/>
</dbReference>
<evidence type="ECO:0000259" key="1">
    <source>
        <dbReference type="Pfam" id="PF07992"/>
    </source>
</evidence>
<name>A0ABN2Q5V6_9MICO</name>
<keyword evidence="3" id="KW-1185">Reference proteome</keyword>
<dbReference type="EMBL" id="BAAAOG010000001">
    <property type="protein sequence ID" value="GAA1944954.1"/>
    <property type="molecule type" value="Genomic_DNA"/>
</dbReference>
<gene>
    <name evidence="2" type="ORF">GCM10009776_03540</name>
</gene>
<sequence>MTQRVVVLGAGFGGLEATSLLSEEFGDELDVVLIDKTAGFVFGFSKLDVMFGRSIPEQVFHPYANIVKPGVRFVQAEITAIDAAAKRVETTVGAFEADFLVIALGADYDVARTQGLAEAGHEFYSEAGAFALPDTLAAFEGGDVVIGITAGPFKCPPAPSETALMLDAMLRQRGIRDSSTITLVMPFPRPIPPSPDASAALLATFEERGITWHPDTGVRSLDAAARVARLGDGSTLPFDLYLGVPVHRVPAVVEASGLTVDGWIPVDPRTLETSWPDVYAVGDCASVGTPRAGVFAERQGATAARRIAARVRGESGDALYDGRGVCYVEFGGEEIGRVEVAFFEGRPHGSMEGPSLELAAEKREFGASRIKRWFGREWTPALAE</sequence>
<comment type="caution">
    <text evidence="2">The sequence shown here is derived from an EMBL/GenBank/DDBJ whole genome shotgun (WGS) entry which is preliminary data.</text>
</comment>